<organism evidence="2 3">
    <name type="scientific">Lentzea guizhouensis</name>
    <dbReference type="NCBI Taxonomy" id="1586287"/>
    <lineage>
        <taxon>Bacteria</taxon>
        <taxon>Bacillati</taxon>
        <taxon>Actinomycetota</taxon>
        <taxon>Actinomycetes</taxon>
        <taxon>Pseudonocardiales</taxon>
        <taxon>Pseudonocardiaceae</taxon>
        <taxon>Lentzea</taxon>
    </lineage>
</organism>
<accession>A0A1B2HIY4</accession>
<dbReference type="EMBL" id="CP016793">
    <property type="protein sequence ID" value="ANZ37677.1"/>
    <property type="molecule type" value="Genomic_DNA"/>
</dbReference>
<gene>
    <name evidence="2" type="ORF">BBK82_18075</name>
</gene>
<dbReference type="AlphaFoldDB" id="A0A1B2HIY4"/>
<proteinExistence type="predicted"/>
<protein>
    <submittedName>
        <fullName evidence="2">Uncharacterized protein</fullName>
    </submittedName>
</protein>
<dbReference type="STRING" id="1586287.BBK82_18075"/>
<feature type="region of interest" description="Disordered" evidence="1">
    <location>
        <begin position="61"/>
        <end position="82"/>
    </location>
</feature>
<feature type="region of interest" description="Disordered" evidence="1">
    <location>
        <begin position="1"/>
        <end position="38"/>
    </location>
</feature>
<feature type="compositionally biased region" description="Low complexity" evidence="1">
    <location>
        <begin position="1"/>
        <end position="18"/>
    </location>
</feature>
<evidence type="ECO:0000313" key="3">
    <source>
        <dbReference type="Proteomes" id="UP000093053"/>
    </source>
</evidence>
<evidence type="ECO:0000256" key="1">
    <source>
        <dbReference type="SAM" id="MobiDB-lite"/>
    </source>
</evidence>
<name>A0A1B2HIY4_9PSEU</name>
<dbReference type="KEGG" id="led:BBK82_18075"/>
<evidence type="ECO:0000313" key="2">
    <source>
        <dbReference type="EMBL" id="ANZ37677.1"/>
    </source>
</evidence>
<dbReference type="Proteomes" id="UP000093053">
    <property type="component" value="Chromosome"/>
</dbReference>
<sequence length="82" mass="8274">MATAASASRASTMVGRSSGSERSRRMSRAVSGPALRGGLTLPEATLCSSAMVFSLRPNGGSPSIAAYSVEPRENTSDGLPGS</sequence>
<reference evidence="2 3" key="1">
    <citation type="submission" date="2016-07" db="EMBL/GenBank/DDBJ databases">
        <title>Complete genome sequence of the Lentzea guizhouensis DHS C013.</title>
        <authorList>
            <person name="Cao C."/>
        </authorList>
    </citation>
    <scope>NUCLEOTIDE SEQUENCE [LARGE SCALE GENOMIC DNA]</scope>
    <source>
        <strain evidence="2 3">DHS C013</strain>
    </source>
</reference>
<keyword evidence="3" id="KW-1185">Reference proteome</keyword>